<dbReference type="SMART" id="SM00390">
    <property type="entry name" value="GoLoco"/>
    <property type="match status" value="2"/>
</dbReference>
<dbReference type="STRING" id="409849.ENSPMGP00000008155"/>
<reference evidence="1" key="1">
    <citation type="submission" date="2025-08" db="UniProtKB">
        <authorList>
            <consortium name="Ensembl"/>
        </authorList>
    </citation>
    <scope>IDENTIFICATION</scope>
</reference>
<dbReference type="Ensembl" id="ENSPMGT00000008676.1">
    <property type="protein sequence ID" value="ENSPMGP00000008155.1"/>
    <property type="gene ID" value="ENSPMGG00000006749.1"/>
</dbReference>
<dbReference type="InterPro" id="IPR042168">
    <property type="entry name" value="Pcp2"/>
</dbReference>
<reference evidence="1" key="2">
    <citation type="submission" date="2025-09" db="UniProtKB">
        <authorList>
            <consortium name="Ensembl"/>
        </authorList>
    </citation>
    <scope>IDENTIFICATION</scope>
</reference>
<dbReference type="InterPro" id="IPR003109">
    <property type="entry name" value="GoLoco_motif"/>
</dbReference>
<organism evidence="1 2">
    <name type="scientific">Periophthalmus magnuspinnatus</name>
    <dbReference type="NCBI Taxonomy" id="409849"/>
    <lineage>
        <taxon>Eukaryota</taxon>
        <taxon>Metazoa</taxon>
        <taxon>Chordata</taxon>
        <taxon>Craniata</taxon>
        <taxon>Vertebrata</taxon>
        <taxon>Euteleostomi</taxon>
        <taxon>Actinopterygii</taxon>
        <taxon>Neopterygii</taxon>
        <taxon>Teleostei</taxon>
        <taxon>Neoteleostei</taxon>
        <taxon>Acanthomorphata</taxon>
        <taxon>Gobiaria</taxon>
        <taxon>Gobiiformes</taxon>
        <taxon>Gobioidei</taxon>
        <taxon>Gobiidae</taxon>
        <taxon>Oxudercinae</taxon>
        <taxon>Periophthalmus</taxon>
    </lineage>
</organism>
<dbReference type="Proteomes" id="UP000261520">
    <property type="component" value="Unplaced"/>
</dbReference>
<evidence type="ECO:0000313" key="2">
    <source>
        <dbReference type="Proteomes" id="UP000261520"/>
    </source>
</evidence>
<dbReference type="PANTHER" id="PTHR47503:SF1">
    <property type="entry name" value="PURKINJE CELL PROTEIN 2 HOMOLOG"/>
    <property type="match status" value="1"/>
</dbReference>
<dbReference type="Gene3D" id="1.25.40.10">
    <property type="entry name" value="Tetratricopeptide repeat domain"/>
    <property type="match status" value="1"/>
</dbReference>
<proteinExistence type="predicted"/>
<dbReference type="AlphaFoldDB" id="A0A3B3ZUD0"/>
<dbReference type="GO" id="GO:0005085">
    <property type="term" value="F:guanyl-nucleotide exchange factor activity"/>
    <property type="evidence" value="ECO:0007669"/>
    <property type="project" value="InterPro"/>
</dbReference>
<accession>A0A3B3ZUD0</accession>
<dbReference type="PANTHER" id="PTHR47503">
    <property type="entry name" value="PURKINJE CELL PROTEIN 2"/>
    <property type="match status" value="1"/>
</dbReference>
<dbReference type="PROSITE" id="PS50877">
    <property type="entry name" value="GOLOCO"/>
    <property type="match status" value="2"/>
</dbReference>
<dbReference type="Pfam" id="PF02188">
    <property type="entry name" value="GoLoco"/>
    <property type="match status" value="1"/>
</dbReference>
<dbReference type="InterPro" id="IPR011990">
    <property type="entry name" value="TPR-like_helical_dom_sf"/>
</dbReference>
<sequence length="112" mass="12832">MISQVQQERMEDQRCELKVTPKPYHSEAFFNQLATSQSHRLDDQRVSLPSLPGIQNGEKNNNAKMWTLNKPLQTIQVPGSLTLDHHLQTSGCPVIHHRAHKTTPCLWLSLRL</sequence>
<evidence type="ECO:0000313" key="1">
    <source>
        <dbReference type="Ensembl" id="ENSPMGP00000008155.1"/>
    </source>
</evidence>
<keyword evidence="2" id="KW-1185">Reference proteome</keyword>
<name>A0A3B3ZUD0_9GOBI</name>
<protein>
    <submittedName>
        <fullName evidence="1">Uncharacterized protein</fullName>
    </submittedName>
</protein>